<feature type="active site" description="Charge relay system" evidence="3">
    <location>
        <position position="422"/>
    </location>
</feature>
<feature type="active site" description="Acyl-ester intermediate" evidence="3">
    <location>
        <position position="217"/>
    </location>
</feature>
<feature type="domain" description="Carboxylesterase type B" evidence="5">
    <location>
        <begin position="23"/>
        <end position="487"/>
    </location>
</feature>
<comment type="similarity">
    <text evidence="1 4">Belongs to the type-B carboxylesterase/lipase family.</text>
</comment>
<keyword evidence="2 4" id="KW-0378">Hydrolase</keyword>
<feature type="signal peptide" evidence="4">
    <location>
        <begin position="1"/>
        <end position="22"/>
    </location>
</feature>
<dbReference type="AlphaFoldDB" id="A0A1H1JLG1"/>
<dbReference type="GO" id="GO:0004104">
    <property type="term" value="F:cholinesterase activity"/>
    <property type="evidence" value="ECO:0007669"/>
    <property type="project" value="InterPro"/>
</dbReference>
<gene>
    <name evidence="6" type="ORF">SAMN05443245_6767</name>
</gene>
<evidence type="ECO:0000259" key="5">
    <source>
        <dbReference type="Pfam" id="PF00135"/>
    </source>
</evidence>
<dbReference type="InterPro" id="IPR050309">
    <property type="entry name" value="Type-B_Carboxylest/Lipase"/>
</dbReference>
<evidence type="ECO:0000256" key="1">
    <source>
        <dbReference type="ARBA" id="ARBA00005964"/>
    </source>
</evidence>
<dbReference type="InterPro" id="IPR002018">
    <property type="entry name" value="CarbesteraseB"/>
</dbReference>
<evidence type="ECO:0000313" key="7">
    <source>
        <dbReference type="Proteomes" id="UP000183487"/>
    </source>
</evidence>
<dbReference type="InterPro" id="IPR000997">
    <property type="entry name" value="Cholinesterase"/>
</dbReference>
<keyword evidence="4" id="KW-0732">Signal</keyword>
<evidence type="ECO:0000256" key="3">
    <source>
        <dbReference type="PIRSR" id="PIRSR600997-1"/>
    </source>
</evidence>
<dbReference type="Pfam" id="PF00135">
    <property type="entry name" value="COesterase"/>
    <property type="match status" value="1"/>
</dbReference>
<dbReference type="RefSeq" id="WP_074772045.1">
    <property type="nucleotide sequence ID" value="NZ_FNKP01000003.1"/>
</dbReference>
<dbReference type="EC" id="3.1.1.-" evidence="4"/>
<proteinExistence type="inferred from homology"/>
<dbReference type="InterPro" id="IPR029058">
    <property type="entry name" value="AB_hydrolase_fold"/>
</dbReference>
<sequence length="514" mass="55194">MISVIRLVLAIALAALALDAFAAPLIQTQSGALSGSSEEHVFAFKGIPYASPPVGALRWRPPVAPLAWQGVRDATKFGASCEQPRRNSTAVIPWTEEYLADPPFSEDCLFLNVWTPALHPARKLPVVVWIHGGGFAEGSGEVPVYRGAHLAQKGIVVVTVNYRLGLFGFLASPLLDAEQGGSGEYGMMDQVAALQWVKANIASFGGDPAQVTIEGQSAGAISVHHLLAAPSAEGLFARAIAESNSWADTKLAPREKAEAIGEKVASLSGATTLDALRALPADQLLAWQTDSRLGEHVRFLPVDDGKFIPDGAKERSNVPVLLGSNHDEASAFSPDWQISTIQAYQQLLDQRFAPLSARFAALYPAQDEAAVPATVRQLLADSATAGVIAWSEARDPQAAPAYGYRYTHPEPGPLAARFATFHSSEVPYVFGTLQYGHRPFTASDRAISHLLQDYWANFIRTGNPNGPGVMKWPALDSDNFMLLGDKQMVTPLLSKDQRAAFHDWLAAGGRIGLF</sequence>
<dbReference type="ESTHER" id="9burk-a0a1h1jlg1">
    <property type="family name" value="Carb_B_Bacteria"/>
</dbReference>
<evidence type="ECO:0000313" key="6">
    <source>
        <dbReference type="EMBL" id="SDR50824.1"/>
    </source>
</evidence>
<dbReference type="SUPFAM" id="SSF53474">
    <property type="entry name" value="alpha/beta-Hydrolases"/>
    <property type="match status" value="1"/>
</dbReference>
<evidence type="ECO:0000256" key="2">
    <source>
        <dbReference type="ARBA" id="ARBA00022801"/>
    </source>
</evidence>
<feature type="chain" id="PRO_5010002801" description="Carboxylic ester hydrolase" evidence="4">
    <location>
        <begin position="23"/>
        <end position="514"/>
    </location>
</feature>
<keyword evidence="7" id="KW-1185">Reference proteome</keyword>
<dbReference type="Proteomes" id="UP000183487">
    <property type="component" value="Unassembled WGS sequence"/>
</dbReference>
<feature type="active site" description="Charge relay system" evidence="3">
    <location>
        <position position="328"/>
    </location>
</feature>
<dbReference type="PROSITE" id="PS00122">
    <property type="entry name" value="CARBOXYLESTERASE_B_1"/>
    <property type="match status" value="1"/>
</dbReference>
<organism evidence="6 7">
    <name type="scientific">Paraburkholderia fungorum</name>
    <dbReference type="NCBI Taxonomy" id="134537"/>
    <lineage>
        <taxon>Bacteria</taxon>
        <taxon>Pseudomonadati</taxon>
        <taxon>Pseudomonadota</taxon>
        <taxon>Betaproteobacteria</taxon>
        <taxon>Burkholderiales</taxon>
        <taxon>Burkholderiaceae</taxon>
        <taxon>Paraburkholderia</taxon>
    </lineage>
</organism>
<accession>A0A1H1JLG1</accession>
<dbReference type="InterPro" id="IPR019819">
    <property type="entry name" value="Carboxylesterase_B_CS"/>
</dbReference>
<dbReference type="PANTHER" id="PTHR11559">
    <property type="entry name" value="CARBOXYLESTERASE"/>
    <property type="match status" value="1"/>
</dbReference>
<dbReference type="EMBL" id="FNKP01000003">
    <property type="protein sequence ID" value="SDR50824.1"/>
    <property type="molecule type" value="Genomic_DNA"/>
</dbReference>
<reference evidence="7" key="1">
    <citation type="submission" date="2016-10" db="EMBL/GenBank/DDBJ databases">
        <authorList>
            <person name="Varghese N."/>
        </authorList>
    </citation>
    <scope>NUCLEOTIDE SEQUENCE [LARGE SCALE GENOMIC DNA]</scope>
    <source>
        <strain evidence="7">GAS106B</strain>
    </source>
</reference>
<dbReference type="InterPro" id="IPR019826">
    <property type="entry name" value="Carboxylesterase_B_AS"/>
</dbReference>
<dbReference type="Gene3D" id="3.40.50.1820">
    <property type="entry name" value="alpha/beta hydrolase"/>
    <property type="match status" value="1"/>
</dbReference>
<dbReference type="PRINTS" id="PR00878">
    <property type="entry name" value="CHOLNESTRASE"/>
</dbReference>
<evidence type="ECO:0000256" key="4">
    <source>
        <dbReference type="RuleBase" id="RU361235"/>
    </source>
</evidence>
<dbReference type="PROSITE" id="PS00941">
    <property type="entry name" value="CARBOXYLESTERASE_B_2"/>
    <property type="match status" value="1"/>
</dbReference>
<protein>
    <recommendedName>
        <fullName evidence="4">Carboxylic ester hydrolase</fullName>
        <ecNumber evidence="4">3.1.1.-</ecNumber>
    </recommendedName>
</protein>
<dbReference type="OrthoDB" id="9775851at2"/>
<name>A0A1H1JLG1_9BURK</name>